<proteinExistence type="predicted"/>
<comment type="caution">
    <text evidence="5">The sequence shown here is derived from an EMBL/GenBank/DDBJ whole genome shotgun (WGS) entry which is preliminary data.</text>
</comment>
<dbReference type="PANTHER" id="PTHR24366">
    <property type="entry name" value="IG(IMMUNOGLOBULIN) AND LRR(LEUCINE RICH REPEAT) DOMAINS"/>
    <property type="match status" value="1"/>
</dbReference>
<dbReference type="AlphaFoldDB" id="A0ABD1E4K5"/>
<evidence type="ECO:0000256" key="1">
    <source>
        <dbReference type="ARBA" id="ARBA00022614"/>
    </source>
</evidence>
<dbReference type="SUPFAM" id="SSF52058">
    <property type="entry name" value="L domain-like"/>
    <property type="match status" value="1"/>
</dbReference>
<keyword evidence="3" id="KW-0812">Transmembrane</keyword>
<evidence type="ECO:0000256" key="4">
    <source>
        <dbReference type="SAM" id="SignalP"/>
    </source>
</evidence>
<dbReference type="PANTHER" id="PTHR24366:SF96">
    <property type="entry name" value="LEUCINE RICH REPEAT CONTAINING 53"/>
    <property type="match status" value="1"/>
</dbReference>
<keyword evidence="3" id="KW-0472">Membrane</keyword>
<dbReference type="Pfam" id="PF13855">
    <property type="entry name" value="LRR_8"/>
    <property type="match status" value="2"/>
</dbReference>
<keyword evidence="6" id="KW-1185">Reference proteome</keyword>
<dbReference type="Gene3D" id="3.80.10.10">
    <property type="entry name" value="Ribonuclease Inhibitor"/>
    <property type="match status" value="2"/>
</dbReference>
<sequence length="443" mass="50505">MKKSYISAVLVFVLFGLSGTKIVEIKCPEFCECDIFHNLKRAMCKSKKLVSIELNLPKEVEILDASFNQINHLGDKIFLELGLNSLKLLNLSHNMVRQIHFNGFQGLEKLKSFDLSFNVIDYFTKSWFDSLQSLEEFYLRGNKLRSINEEPLIEIKTLKILDISNCGITSLKPDTFKGLPNLEVLDISENFLRTLRVDLLKNLPKLSSFQTNGLDFDCRDSNVIMLKIYVKTSKISYNDPCISNMAPSVTINQNVQKFEKMIMADDNSNKEINQPTTSKRNSWLIDVHTEEHAANIPLCENVTIPNQSVVDSGILMDIIMLSPYTVLFTVFIYGVFIGLILACVISVCSKKRNDPKPKIDIGMPSSRTFQSTIQQSRSVPNLYPKRHRKTFSRSNSVLYRTLQRAPINVHRELEEQNSDEETLVLSEFQLANSTPVPSKKMTN</sequence>
<keyword evidence="3" id="KW-1133">Transmembrane helix</keyword>
<evidence type="ECO:0000256" key="2">
    <source>
        <dbReference type="ARBA" id="ARBA00022737"/>
    </source>
</evidence>
<dbReference type="InterPro" id="IPR003591">
    <property type="entry name" value="Leu-rich_rpt_typical-subtyp"/>
</dbReference>
<keyword evidence="2" id="KW-0677">Repeat</keyword>
<dbReference type="SMART" id="SM00369">
    <property type="entry name" value="LRR_TYP"/>
    <property type="match status" value="6"/>
</dbReference>
<dbReference type="InterPro" id="IPR001611">
    <property type="entry name" value="Leu-rich_rpt"/>
</dbReference>
<dbReference type="InterPro" id="IPR032675">
    <property type="entry name" value="LRR_dom_sf"/>
</dbReference>
<gene>
    <name evidence="5" type="ORF">ABEB36_013546</name>
</gene>
<feature type="chain" id="PRO_5044763880" evidence="4">
    <location>
        <begin position="23"/>
        <end position="443"/>
    </location>
</feature>
<feature type="signal peptide" evidence="4">
    <location>
        <begin position="1"/>
        <end position="22"/>
    </location>
</feature>
<evidence type="ECO:0000313" key="6">
    <source>
        <dbReference type="Proteomes" id="UP001566132"/>
    </source>
</evidence>
<keyword evidence="4" id="KW-0732">Signal</keyword>
<keyword evidence="1" id="KW-0433">Leucine-rich repeat</keyword>
<evidence type="ECO:0000313" key="5">
    <source>
        <dbReference type="EMBL" id="KAL1489597.1"/>
    </source>
</evidence>
<organism evidence="5 6">
    <name type="scientific">Hypothenemus hampei</name>
    <name type="common">Coffee berry borer</name>
    <dbReference type="NCBI Taxonomy" id="57062"/>
    <lineage>
        <taxon>Eukaryota</taxon>
        <taxon>Metazoa</taxon>
        <taxon>Ecdysozoa</taxon>
        <taxon>Arthropoda</taxon>
        <taxon>Hexapoda</taxon>
        <taxon>Insecta</taxon>
        <taxon>Pterygota</taxon>
        <taxon>Neoptera</taxon>
        <taxon>Endopterygota</taxon>
        <taxon>Coleoptera</taxon>
        <taxon>Polyphaga</taxon>
        <taxon>Cucujiformia</taxon>
        <taxon>Curculionidae</taxon>
        <taxon>Scolytinae</taxon>
        <taxon>Hypothenemus</taxon>
    </lineage>
</organism>
<dbReference type="EMBL" id="JBDJPC010000011">
    <property type="protein sequence ID" value="KAL1489597.1"/>
    <property type="molecule type" value="Genomic_DNA"/>
</dbReference>
<dbReference type="Proteomes" id="UP001566132">
    <property type="component" value="Unassembled WGS sequence"/>
</dbReference>
<feature type="transmembrane region" description="Helical" evidence="3">
    <location>
        <begin position="324"/>
        <end position="348"/>
    </location>
</feature>
<evidence type="ECO:0000256" key="3">
    <source>
        <dbReference type="SAM" id="Phobius"/>
    </source>
</evidence>
<reference evidence="5 6" key="1">
    <citation type="submission" date="2024-05" db="EMBL/GenBank/DDBJ databases">
        <title>Genetic variation in Jamaican populations of the coffee berry borer (Hypothenemus hampei).</title>
        <authorList>
            <person name="Errbii M."/>
            <person name="Myrie A."/>
        </authorList>
    </citation>
    <scope>NUCLEOTIDE SEQUENCE [LARGE SCALE GENOMIC DNA]</scope>
    <source>
        <strain evidence="5">JA-Hopewell-2020-01-JO</strain>
        <tissue evidence="5">Whole body</tissue>
    </source>
</reference>
<protein>
    <submittedName>
        <fullName evidence="5">Uncharacterized protein</fullName>
    </submittedName>
</protein>
<accession>A0ABD1E4K5</accession>
<name>A0ABD1E4K5_HYPHA</name>